<dbReference type="AlphaFoldDB" id="A0AAD7G934"/>
<reference evidence="1" key="1">
    <citation type="submission" date="2023-03" db="EMBL/GenBank/DDBJ databases">
        <title>Massive genome expansion in bonnet fungi (Mycena s.s.) driven by repeated elements and novel gene families across ecological guilds.</title>
        <authorList>
            <consortium name="Lawrence Berkeley National Laboratory"/>
            <person name="Harder C.B."/>
            <person name="Miyauchi S."/>
            <person name="Viragh M."/>
            <person name="Kuo A."/>
            <person name="Thoen E."/>
            <person name="Andreopoulos B."/>
            <person name="Lu D."/>
            <person name="Skrede I."/>
            <person name="Drula E."/>
            <person name="Henrissat B."/>
            <person name="Morin E."/>
            <person name="Kohler A."/>
            <person name="Barry K."/>
            <person name="LaButti K."/>
            <person name="Morin E."/>
            <person name="Salamov A."/>
            <person name="Lipzen A."/>
            <person name="Mereny Z."/>
            <person name="Hegedus B."/>
            <person name="Baldrian P."/>
            <person name="Stursova M."/>
            <person name="Weitz H."/>
            <person name="Taylor A."/>
            <person name="Grigoriev I.V."/>
            <person name="Nagy L.G."/>
            <person name="Martin F."/>
            <person name="Kauserud H."/>
        </authorList>
    </citation>
    <scope>NUCLEOTIDE SEQUENCE</scope>
    <source>
        <strain evidence="1">CBHHK067</strain>
    </source>
</reference>
<gene>
    <name evidence="1" type="ORF">B0H17DRAFT_1138947</name>
</gene>
<dbReference type="Proteomes" id="UP001221757">
    <property type="component" value="Unassembled WGS sequence"/>
</dbReference>
<name>A0AAD7G934_MYCRO</name>
<sequence length="345" mass="38257">MSRFEPESWYWSCWGFNLQRKCRLPVSIPNAGVDPAQSSRCKATLELKSVHEVEAEDRKLMWRRCIMIWVVSVHEPESNGHFAEWDGRKVWCIACEVHGTPDAAVDSNEAWDVDEMELRMIGRGEDQGSAQWLQARTSARACDPLERHVRSPPSELDYWITSQGVRRRSADAIRIHRDGFGAGRAQRESAITAKRRDQGWRSSRPRLAVIPSTESRLAPAPPPALIFTARPKPRAPLTALELNGLDFVPPPAFPSARSALPGKSPKTVSSLVPLLLLPATVHLTSSHPSSSPPFPLAHVCILPFLPSTFTNAHSISPPPHMRFPRGDSWVGYYAGVFGGVASLRG</sequence>
<evidence type="ECO:0000313" key="2">
    <source>
        <dbReference type="Proteomes" id="UP001221757"/>
    </source>
</evidence>
<keyword evidence="2" id="KW-1185">Reference proteome</keyword>
<dbReference type="EMBL" id="JARKIE010000127">
    <property type="protein sequence ID" value="KAJ7679807.1"/>
    <property type="molecule type" value="Genomic_DNA"/>
</dbReference>
<proteinExistence type="predicted"/>
<protein>
    <submittedName>
        <fullName evidence="1">Uncharacterized protein</fullName>
    </submittedName>
</protein>
<evidence type="ECO:0000313" key="1">
    <source>
        <dbReference type="EMBL" id="KAJ7679807.1"/>
    </source>
</evidence>
<accession>A0AAD7G934</accession>
<comment type="caution">
    <text evidence="1">The sequence shown here is derived from an EMBL/GenBank/DDBJ whole genome shotgun (WGS) entry which is preliminary data.</text>
</comment>
<organism evidence="1 2">
    <name type="scientific">Mycena rosella</name>
    <name type="common">Pink bonnet</name>
    <name type="synonym">Agaricus rosellus</name>
    <dbReference type="NCBI Taxonomy" id="1033263"/>
    <lineage>
        <taxon>Eukaryota</taxon>
        <taxon>Fungi</taxon>
        <taxon>Dikarya</taxon>
        <taxon>Basidiomycota</taxon>
        <taxon>Agaricomycotina</taxon>
        <taxon>Agaricomycetes</taxon>
        <taxon>Agaricomycetidae</taxon>
        <taxon>Agaricales</taxon>
        <taxon>Marasmiineae</taxon>
        <taxon>Mycenaceae</taxon>
        <taxon>Mycena</taxon>
    </lineage>
</organism>